<dbReference type="EMBL" id="KX774321">
    <property type="protein sequence ID" value="AOZ63832.1"/>
    <property type="molecule type" value="Genomic_DNA"/>
</dbReference>
<sequence>MTLLIYILIGLVVWFICARGYHALEGNNPDKAVENIILGFGLALIWPLTVTLFVLYVLFNKVMPVVFRMNK</sequence>
<keyword evidence="1" id="KW-0472">Membrane</keyword>
<accession>A0A1I9SAM6</accession>
<keyword evidence="3" id="KW-1185">Reference proteome</keyword>
<evidence type="ECO:0000313" key="2">
    <source>
        <dbReference type="EMBL" id="AOZ63832.1"/>
    </source>
</evidence>
<evidence type="ECO:0000256" key="1">
    <source>
        <dbReference type="SAM" id="Phobius"/>
    </source>
</evidence>
<name>A0A1I9SAM6_9CAUD</name>
<reference evidence="3" key="1">
    <citation type="submission" date="2016-08" db="EMBL/GenBank/DDBJ databases">
        <authorList>
            <person name="Seilhamer J.J."/>
        </authorList>
    </citation>
    <scope>NUCLEOTIDE SEQUENCE [LARGE SCALE GENOMIC DNA]</scope>
</reference>
<feature type="transmembrane region" description="Helical" evidence="1">
    <location>
        <begin position="36"/>
        <end position="59"/>
    </location>
</feature>
<organism evidence="2 3">
    <name type="scientific">Rhodococcus phage Weasels2</name>
    <dbReference type="NCBI Taxonomy" id="1897437"/>
    <lineage>
        <taxon>Viruses</taxon>
        <taxon>Duplodnaviria</taxon>
        <taxon>Heunggongvirae</taxon>
        <taxon>Uroviricota</taxon>
        <taxon>Caudoviricetes</taxon>
        <taxon>Weaselvirus</taxon>
        <taxon>Weaselvirus weasel</taxon>
    </lineage>
</organism>
<protein>
    <submittedName>
        <fullName evidence="2">Uncharacterized protein</fullName>
    </submittedName>
</protein>
<gene>
    <name evidence="2" type="ORF">SEA_WEASELS2_254</name>
</gene>
<proteinExistence type="predicted"/>
<evidence type="ECO:0000313" key="3">
    <source>
        <dbReference type="Proteomes" id="UP000224902"/>
    </source>
</evidence>
<keyword evidence="1" id="KW-1133">Transmembrane helix</keyword>
<keyword evidence="1" id="KW-0812">Transmembrane</keyword>
<dbReference type="Proteomes" id="UP000224902">
    <property type="component" value="Segment"/>
</dbReference>